<dbReference type="Proteomes" id="UP000662747">
    <property type="component" value="Chromosome"/>
</dbReference>
<evidence type="ECO:0000256" key="1">
    <source>
        <dbReference type="SAM" id="SignalP"/>
    </source>
</evidence>
<dbReference type="PROSITE" id="PS51257">
    <property type="entry name" value="PROKAR_LIPOPROTEIN"/>
    <property type="match status" value="1"/>
</dbReference>
<dbReference type="RefSeq" id="WP_206721409.1">
    <property type="nucleotide sequence ID" value="NZ_CP071090.1"/>
</dbReference>
<evidence type="ECO:0000313" key="2">
    <source>
        <dbReference type="EMBL" id="QSQ19827.1"/>
    </source>
</evidence>
<sequence>MNIVKSVVLAAFAAGAVACGGDVEFDENTRAPADGQLATSEQGICEGYSAGAVCTIKCTSSSPWFFIGGVSFGQCTAAGTSACGYTPYGTCWSTNP</sequence>
<organism evidence="2 3">
    <name type="scientific">Pyxidicoccus parkwayensis</name>
    <dbReference type="NCBI Taxonomy" id="2813578"/>
    <lineage>
        <taxon>Bacteria</taxon>
        <taxon>Pseudomonadati</taxon>
        <taxon>Myxococcota</taxon>
        <taxon>Myxococcia</taxon>
        <taxon>Myxococcales</taxon>
        <taxon>Cystobacterineae</taxon>
        <taxon>Myxococcaceae</taxon>
        <taxon>Pyxidicoccus</taxon>
    </lineage>
</organism>
<accession>A0ABX7NLV2</accession>
<reference evidence="2 3" key="1">
    <citation type="submission" date="2021-02" db="EMBL/GenBank/DDBJ databases">
        <title>De Novo genome assembly of isolated myxobacteria.</title>
        <authorList>
            <person name="Stevens D.C."/>
        </authorList>
    </citation>
    <scope>NUCLEOTIDE SEQUENCE [LARGE SCALE GENOMIC DNA]</scope>
    <source>
        <strain evidence="3">SCPEA02</strain>
    </source>
</reference>
<feature type="signal peptide" evidence="1">
    <location>
        <begin position="1"/>
        <end position="20"/>
    </location>
</feature>
<keyword evidence="3" id="KW-1185">Reference proteome</keyword>
<gene>
    <name evidence="2" type="ORF">JY651_31660</name>
</gene>
<feature type="chain" id="PRO_5045108501" description="Lipoprotein" evidence="1">
    <location>
        <begin position="21"/>
        <end position="96"/>
    </location>
</feature>
<evidence type="ECO:0008006" key="4">
    <source>
        <dbReference type="Google" id="ProtNLM"/>
    </source>
</evidence>
<proteinExistence type="predicted"/>
<evidence type="ECO:0000313" key="3">
    <source>
        <dbReference type="Proteomes" id="UP000662747"/>
    </source>
</evidence>
<protein>
    <recommendedName>
        <fullName evidence="4">Lipoprotein</fullName>
    </recommendedName>
</protein>
<keyword evidence="1" id="KW-0732">Signal</keyword>
<name>A0ABX7NLV2_9BACT</name>
<dbReference type="EMBL" id="CP071090">
    <property type="protein sequence ID" value="QSQ19827.1"/>
    <property type="molecule type" value="Genomic_DNA"/>
</dbReference>